<gene>
    <name evidence="1" type="ORF">ZIOFF_003696</name>
</gene>
<reference evidence="1 2" key="1">
    <citation type="submission" date="2020-08" db="EMBL/GenBank/DDBJ databases">
        <title>Plant Genome Project.</title>
        <authorList>
            <person name="Zhang R.-G."/>
        </authorList>
    </citation>
    <scope>NUCLEOTIDE SEQUENCE [LARGE SCALE GENOMIC DNA]</scope>
    <source>
        <tissue evidence="1">Rhizome</tissue>
    </source>
</reference>
<evidence type="ECO:0000313" key="2">
    <source>
        <dbReference type="Proteomes" id="UP000734854"/>
    </source>
</evidence>
<dbReference type="AlphaFoldDB" id="A0A8J5I127"/>
<evidence type="ECO:0000313" key="1">
    <source>
        <dbReference type="EMBL" id="KAG6538572.1"/>
    </source>
</evidence>
<dbReference type="Proteomes" id="UP000734854">
    <property type="component" value="Unassembled WGS sequence"/>
</dbReference>
<name>A0A8J5I127_ZINOF</name>
<accession>A0A8J5I127</accession>
<proteinExistence type="predicted"/>
<comment type="caution">
    <text evidence="1">The sequence shown here is derived from an EMBL/GenBank/DDBJ whole genome shotgun (WGS) entry which is preliminary data.</text>
</comment>
<protein>
    <submittedName>
        <fullName evidence="1">Uncharacterized protein</fullName>
    </submittedName>
</protein>
<dbReference type="EMBL" id="JACMSC010000001">
    <property type="protein sequence ID" value="KAG6538572.1"/>
    <property type="molecule type" value="Genomic_DNA"/>
</dbReference>
<organism evidence="1 2">
    <name type="scientific">Zingiber officinale</name>
    <name type="common">Ginger</name>
    <name type="synonym">Amomum zingiber</name>
    <dbReference type="NCBI Taxonomy" id="94328"/>
    <lineage>
        <taxon>Eukaryota</taxon>
        <taxon>Viridiplantae</taxon>
        <taxon>Streptophyta</taxon>
        <taxon>Embryophyta</taxon>
        <taxon>Tracheophyta</taxon>
        <taxon>Spermatophyta</taxon>
        <taxon>Magnoliopsida</taxon>
        <taxon>Liliopsida</taxon>
        <taxon>Zingiberales</taxon>
        <taxon>Zingiberaceae</taxon>
        <taxon>Zingiber</taxon>
    </lineage>
</organism>
<sequence length="90" mass="9648">MQGASVNTFATTNRFHPLIYLPGNATTSPGSEGLNVAKSKSSCLVSVICIDRYTGIGSTNSKEYSVRVESETANRTYSLSHESRVISDDA</sequence>
<keyword evidence="2" id="KW-1185">Reference proteome</keyword>